<sequence>MRKPVFLSGEKAAALINDNSTIATIGMTMVSASETILKAIEKRFLDTGSPNNLTLVHSCGQSDRDRGIQHFAHEHMLSRIIGGHWGLQPKMMNLIAENKILAYCIPQGQFAQLYRSMAGGEPGKITKVGLGTFIDPRIDGGRMNEITKNAPDIVDIVTIDQEEYMRYRPIPLDYVIIRGTYVDELGNLTTDEEAMQLEVFSAVMACKKFGGKVIAQAKYKVISGELHCKRVIVPGVFIDAVVICPNAEEDHRQTHSFSFNPAYCGDIKVPVSSSDKLALTVRKLIGRRALMELSPNDILNVGTGIPNDVIGPIIAEESIADDVTVTVESGIYGGIPMGGVDFGIAKNNFALIRHDDQFDYYNGAGVDVTYMGAGQIDSECNVNATRLGTLPTGAGGFIDITTNAKHVVFCSTFTGKGLSCSFYDQKLHIDQEGSLIKFVNQVNQISYNGKIARLKKQKMHYITERAVFELCLDGLMLTEIAPGIDLKSQVLDLMEFKPIISPNLKEMHPSLFQAEHPFGLKEILYNKTIQ</sequence>
<reference evidence="5 6" key="1">
    <citation type="submission" date="2018-05" db="EMBL/GenBank/DDBJ databases">
        <title>Genomic Encyclopedia of Type Strains, Phase IV (KMG-IV): sequencing the most valuable type-strain genomes for metagenomic binning, comparative biology and taxonomic classification.</title>
        <authorList>
            <person name="Goeker M."/>
        </authorList>
    </citation>
    <scope>NUCLEOTIDE SEQUENCE [LARGE SCALE GENOMIC DNA]</scope>
    <source>
        <strain evidence="5 6">DSM 28816</strain>
    </source>
</reference>
<evidence type="ECO:0000313" key="6">
    <source>
        <dbReference type="Proteomes" id="UP000247523"/>
    </source>
</evidence>
<accession>A0A318ENG5</accession>
<dbReference type="InterPro" id="IPR004165">
    <property type="entry name" value="CoA_trans_fam_I"/>
</dbReference>
<dbReference type="AlphaFoldDB" id="A0A318ENG5"/>
<proteinExistence type="inferred from homology"/>
<dbReference type="Pfam" id="PF01144">
    <property type="entry name" value="CoA_trans"/>
    <property type="match status" value="1"/>
</dbReference>
<evidence type="ECO:0000313" key="5">
    <source>
        <dbReference type="EMBL" id="PXV91625.1"/>
    </source>
</evidence>
<dbReference type="PANTHER" id="PTHR43293">
    <property type="entry name" value="ACETATE COA-TRANSFERASE YDIF"/>
    <property type="match status" value="1"/>
</dbReference>
<protein>
    <submittedName>
        <fullName evidence="5">Propionate CoA-transferase</fullName>
    </submittedName>
</protein>
<dbReference type="Gene3D" id="3.40.1080.10">
    <property type="entry name" value="Glutaconate Coenzyme A-transferase"/>
    <property type="match status" value="2"/>
</dbReference>
<organism evidence="5 6">
    <name type="scientific">Lachnotalea glycerini</name>
    <dbReference type="NCBI Taxonomy" id="1763509"/>
    <lineage>
        <taxon>Bacteria</taxon>
        <taxon>Bacillati</taxon>
        <taxon>Bacillota</taxon>
        <taxon>Clostridia</taxon>
        <taxon>Lachnospirales</taxon>
        <taxon>Lachnospiraceae</taxon>
        <taxon>Lachnotalea</taxon>
    </lineage>
</organism>
<comment type="similarity">
    <text evidence="1 3">Belongs to the 3-oxoacid CoA-transferase family.</text>
</comment>
<dbReference type="RefSeq" id="WP_110290786.1">
    <property type="nucleotide sequence ID" value="NZ_QICS01000003.1"/>
</dbReference>
<dbReference type="GO" id="GO:0046952">
    <property type="term" value="P:ketone body catabolic process"/>
    <property type="evidence" value="ECO:0007669"/>
    <property type="project" value="InterPro"/>
</dbReference>
<dbReference type="SMART" id="SM00882">
    <property type="entry name" value="CoA_trans"/>
    <property type="match status" value="1"/>
</dbReference>
<evidence type="ECO:0000256" key="3">
    <source>
        <dbReference type="PIRNR" id="PIRNR000858"/>
    </source>
</evidence>
<dbReference type="Proteomes" id="UP000247523">
    <property type="component" value="Unassembled WGS sequence"/>
</dbReference>
<evidence type="ECO:0000256" key="1">
    <source>
        <dbReference type="ARBA" id="ARBA00007154"/>
    </source>
</evidence>
<dbReference type="InterPro" id="IPR014388">
    <property type="entry name" value="3-oxoacid_CoA-transferase"/>
</dbReference>
<dbReference type="InterPro" id="IPR037171">
    <property type="entry name" value="NagB/RpiA_transferase-like"/>
</dbReference>
<gene>
    <name evidence="5" type="ORF">C8E03_103183</name>
</gene>
<dbReference type="PIRSF" id="PIRSF000858">
    <property type="entry name" value="SCOT-t"/>
    <property type="match status" value="1"/>
</dbReference>
<dbReference type="PANTHER" id="PTHR43293:SF1">
    <property type="entry name" value="ACETATE COA-TRANSFERASE YDIF"/>
    <property type="match status" value="1"/>
</dbReference>
<name>A0A318ENG5_9FIRM</name>
<evidence type="ECO:0000256" key="2">
    <source>
        <dbReference type="ARBA" id="ARBA00022679"/>
    </source>
</evidence>
<dbReference type="GO" id="GO:0008410">
    <property type="term" value="F:CoA-transferase activity"/>
    <property type="evidence" value="ECO:0007669"/>
    <property type="project" value="InterPro"/>
</dbReference>
<dbReference type="EMBL" id="QICS01000003">
    <property type="protein sequence ID" value="PXV91625.1"/>
    <property type="molecule type" value="Genomic_DNA"/>
</dbReference>
<keyword evidence="2 3" id="KW-0808">Transferase</keyword>
<dbReference type="SUPFAM" id="SSF100950">
    <property type="entry name" value="NagB/RpiA/CoA transferase-like"/>
    <property type="match status" value="2"/>
</dbReference>
<feature type="active site" description="5-glutamyl coenzyme A thioester intermediate" evidence="4">
    <location>
        <position position="328"/>
    </location>
</feature>
<evidence type="ECO:0000256" key="4">
    <source>
        <dbReference type="PIRSR" id="PIRSR000858-1"/>
    </source>
</evidence>
<comment type="caution">
    <text evidence="5">The sequence shown here is derived from an EMBL/GenBank/DDBJ whole genome shotgun (WGS) entry which is preliminary data.</text>
</comment>